<keyword evidence="4" id="KW-0833">Ubl conjugation pathway</keyword>
<dbReference type="Gene3D" id="3.30.230.130">
    <property type="entry name" value="Cullin, Chain C, Domain 2"/>
    <property type="match status" value="1"/>
</dbReference>
<dbReference type="InterPro" id="IPR057975">
    <property type="entry name" value="TPR_ANAPC2"/>
</dbReference>
<gene>
    <name evidence="8" type="primary">Anapc2</name>
    <name evidence="8" type="ORF">g.53979</name>
</gene>
<evidence type="ECO:0000256" key="3">
    <source>
        <dbReference type="ARBA" id="ARBA00022776"/>
    </source>
</evidence>
<dbReference type="Gene3D" id="1.10.10.10">
    <property type="entry name" value="Winged helix-like DNA-binding domain superfamily/Winged helix DNA-binding domain"/>
    <property type="match status" value="1"/>
</dbReference>
<dbReference type="GO" id="GO:0007091">
    <property type="term" value="P:metaphase/anaphase transition of mitotic cell cycle"/>
    <property type="evidence" value="ECO:0007669"/>
    <property type="project" value="TreeGrafter"/>
</dbReference>
<organism evidence="8">
    <name type="scientific">Zeugodacus cucurbitae</name>
    <name type="common">Melon fruit fly</name>
    <name type="synonym">Bactrocera cucurbitae</name>
    <dbReference type="NCBI Taxonomy" id="28588"/>
    <lineage>
        <taxon>Eukaryota</taxon>
        <taxon>Metazoa</taxon>
        <taxon>Ecdysozoa</taxon>
        <taxon>Arthropoda</taxon>
        <taxon>Hexapoda</taxon>
        <taxon>Insecta</taxon>
        <taxon>Pterygota</taxon>
        <taxon>Neoptera</taxon>
        <taxon>Endopterygota</taxon>
        <taxon>Diptera</taxon>
        <taxon>Brachycera</taxon>
        <taxon>Muscomorpha</taxon>
        <taxon>Tephritoidea</taxon>
        <taxon>Tephritidae</taxon>
        <taxon>Zeugodacus</taxon>
        <taxon>Zeugodacus</taxon>
    </lineage>
</organism>
<proteinExistence type="inferred from homology"/>
<dbReference type="GO" id="GO:0070979">
    <property type="term" value="P:protein K11-linked ubiquitination"/>
    <property type="evidence" value="ECO:0007669"/>
    <property type="project" value="TreeGrafter"/>
</dbReference>
<evidence type="ECO:0000256" key="2">
    <source>
        <dbReference type="ARBA" id="ARBA00022618"/>
    </source>
</evidence>
<dbReference type="Pfam" id="PF26557">
    <property type="entry name" value="Cullin_AB"/>
    <property type="match status" value="1"/>
</dbReference>
<dbReference type="Pfam" id="PF08672">
    <property type="entry name" value="ANAPC2"/>
    <property type="match status" value="1"/>
</dbReference>
<dbReference type="SUPFAM" id="SSF75632">
    <property type="entry name" value="Cullin homology domain"/>
    <property type="match status" value="1"/>
</dbReference>
<evidence type="ECO:0000313" key="8">
    <source>
        <dbReference type="EMBL" id="JAD06916.1"/>
    </source>
</evidence>
<reference evidence="8" key="1">
    <citation type="submission" date="2014-11" db="EMBL/GenBank/DDBJ databases">
        <authorList>
            <person name="Geib S."/>
        </authorList>
    </citation>
    <scope>NUCLEOTIDE SEQUENCE</scope>
</reference>
<evidence type="ECO:0000256" key="6">
    <source>
        <dbReference type="PROSITE-ProRule" id="PRU00330"/>
    </source>
</evidence>
<dbReference type="AlphaFoldDB" id="A0A0A1X7P6"/>
<dbReference type="Pfam" id="PF25773">
    <property type="entry name" value="TPR_ANAPC2"/>
    <property type="match status" value="1"/>
</dbReference>
<evidence type="ECO:0000259" key="7">
    <source>
        <dbReference type="PROSITE" id="PS50069"/>
    </source>
</evidence>
<dbReference type="PANTHER" id="PTHR45957:SF1">
    <property type="entry name" value="ANAPHASE-PROMOTING COMPLEX SUBUNIT 2"/>
    <property type="match status" value="1"/>
</dbReference>
<evidence type="ECO:0000256" key="1">
    <source>
        <dbReference type="ARBA" id="ARBA00016068"/>
    </source>
</evidence>
<dbReference type="InterPro" id="IPR059120">
    <property type="entry name" value="Cullin-like_AB"/>
</dbReference>
<evidence type="ECO:0000256" key="4">
    <source>
        <dbReference type="ARBA" id="ARBA00022786"/>
    </source>
</evidence>
<dbReference type="InterPro" id="IPR036317">
    <property type="entry name" value="Cullin_homology_sf"/>
</dbReference>
<dbReference type="FunFam" id="1.10.10.10:FF:000554">
    <property type="entry name" value="Anaphase-promoting complex subunit 2"/>
    <property type="match status" value="1"/>
</dbReference>
<dbReference type="FunFam" id="1.20.1310.10:FF:000052">
    <property type="entry name" value="Anaphase-promoting complex subunit 2"/>
    <property type="match status" value="1"/>
</dbReference>
<dbReference type="EMBL" id="GBXI01007376">
    <property type="protein sequence ID" value="JAD06916.1"/>
    <property type="molecule type" value="Transcribed_RNA"/>
</dbReference>
<sequence>MDIELLWFEISRNFPILTGNVAITLDGDETYQQLGNDVISLGLGDVLCEIIRSEIQSAVRDKIVPLFWSHFPMRLGLIEQGSETQYLMFHQFASAVDNLQKNISCLKIFPKRLNKLLNQHNNETWNLSSMLLRTLLGQIPTGFNEVVSAFYSVSFQIYIQMYTNHNVLTDEVMMNKRECCGCKNKINACECQSFDILINKTNKALQEMELLDGIAGESLTSLVQKCIKEHIKDTCHGIFDRSFLKQLELWLDETIINWLRKIFSHVCIHSQTPETSTLNIIKGFKVKLTYFLYENLALSIIEQFFSIIIDFPDSIPAIDDLKICMEKIDMRKHFIRTLTNTLKVRVLHPGVNTMDILTGYIAAIKAIRYLDNSGIILETVTAPIRDYLRNRSDTVRRVVTGLTEEGPTDLTEELAKGESIKENEKLDANNELNNWENWLPDSYGIDQTARAQLTNINRSADIISMVVDIYGSKELFMNEYRNLMADRLLTYLDFNADKEIRNLELLKLRFGDSLLHSCEVMLKDLTDSKRINSHILSDSKYKENKTFDISTFIISAQFWPTFNKESLELPEEIANEFEKYTKAYEAYKGNRTLNWRTVTGRVNIDIEIGQRTIEMTVSPTHAIILYHFQNKDEWALEDLSQITKVPSTILRRRIGFWITHDIINEVRPGVFKLVENDDKKLQFENTQLNQPIGEEDVESAMASASDQREEELQVFWSYIVGMLTNLDSLPLDRIHQMLKLFASHGGGIEFTQEELKNFLQRKVREHKLIYSGGVYQLYK</sequence>
<evidence type="ECO:0000256" key="5">
    <source>
        <dbReference type="ARBA" id="ARBA00023306"/>
    </source>
</evidence>
<dbReference type="OrthoDB" id="5581181at2759"/>
<dbReference type="InterPro" id="IPR014786">
    <property type="entry name" value="ANAPC2_C"/>
</dbReference>
<dbReference type="InterPro" id="IPR036388">
    <property type="entry name" value="WH-like_DNA-bd_sf"/>
</dbReference>
<dbReference type="SMART" id="SM01013">
    <property type="entry name" value="APC2"/>
    <property type="match status" value="1"/>
</dbReference>
<reference evidence="8" key="2">
    <citation type="journal article" date="2015" name="Gigascience">
        <title>Reconstructing a comprehensive transcriptome assembly of a white-pupal translocated strain of the pest fruit fly Bactrocera cucurbitae.</title>
        <authorList>
            <person name="Sim S.B."/>
            <person name="Calla B."/>
            <person name="Hall B."/>
            <person name="DeRego T."/>
            <person name="Geib S.M."/>
        </authorList>
    </citation>
    <scope>NUCLEOTIDE SEQUENCE</scope>
</reference>
<keyword evidence="5" id="KW-0131">Cell cycle</keyword>
<feature type="domain" description="Cullin family profile" evidence="7">
    <location>
        <begin position="456"/>
        <end position="658"/>
    </location>
</feature>
<protein>
    <recommendedName>
        <fullName evidence="1">Anaphase-promoting complex subunit 2</fullName>
    </recommendedName>
</protein>
<dbReference type="GO" id="GO:0006511">
    <property type="term" value="P:ubiquitin-dependent protein catabolic process"/>
    <property type="evidence" value="ECO:0007669"/>
    <property type="project" value="InterPro"/>
</dbReference>
<dbReference type="Gene3D" id="1.20.1310.10">
    <property type="entry name" value="Cullin Repeats"/>
    <property type="match status" value="1"/>
</dbReference>
<comment type="similarity">
    <text evidence="6">Belongs to the cullin family.</text>
</comment>
<dbReference type="InterPro" id="IPR044554">
    <property type="entry name" value="ANAPC2"/>
</dbReference>
<dbReference type="GO" id="GO:0051301">
    <property type="term" value="P:cell division"/>
    <property type="evidence" value="ECO:0007669"/>
    <property type="project" value="UniProtKB-KW"/>
</dbReference>
<keyword evidence="3" id="KW-0498">Mitosis</keyword>
<accession>A0A0A1X7P6</accession>
<dbReference type="InterPro" id="IPR016158">
    <property type="entry name" value="Cullin_homology"/>
</dbReference>
<name>A0A0A1X7P6_ZEUCU</name>
<keyword evidence="2" id="KW-0132">Cell division</keyword>
<dbReference type="GO" id="GO:0005680">
    <property type="term" value="C:anaphase-promoting complex"/>
    <property type="evidence" value="ECO:0007669"/>
    <property type="project" value="TreeGrafter"/>
</dbReference>
<dbReference type="GO" id="GO:0031625">
    <property type="term" value="F:ubiquitin protein ligase binding"/>
    <property type="evidence" value="ECO:0007669"/>
    <property type="project" value="InterPro"/>
</dbReference>
<dbReference type="SMART" id="SM00182">
    <property type="entry name" value="CULLIN"/>
    <property type="match status" value="1"/>
</dbReference>
<dbReference type="InterPro" id="IPR036390">
    <property type="entry name" value="WH_DNA-bd_sf"/>
</dbReference>
<dbReference type="PROSITE" id="PS50069">
    <property type="entry name" value="CULLIN_2"/>
    <property type="match status" value="1"/>
</dbReference>
<dbReference type="SUPFAM" id="SSF46785">
    <property type="entry name" value="Winged helix' DNA-binding domain"/>
    <property type="match status" value="1"/>
</dbReference>
<dbReference type="PANTHER" id="PTHR45957">
    <property type="entry name" value="ANAPHASE-PROMOTING COMPLEX SUBUNIT 2"/>
    <property type="match status" value="1"/>
</dbReference>